<name>A0ABX7GRH4_9GAMM</name>
<feature type="transmembrane region" description="Helical" evidence="1">
    <location>
        <begin position="153"/>
        <end position="177"/>
    </location>
</feature>
<keyword evidence="1" id="KW-0812">Transmembrane</keyword>
<dbReference type="Pfam" id="PF03929">
    <property type="entry name" value="PepSY_TM"/>
    <property type="match status" value="1"/>
</dbReference>
<feature type="transmembrane region" description="Helical" evidence="1">
    <location>
        <begin position="198"/>
        <end position="219"/>
    </location>
</feature>
<organism evidence="2 3">
    <name type="scientific">Dyella caseinilytica</name>
    <dbReference type="NCBI Taxonomy" id="1849581"/>
    <lineage>
        <taxon>Bacteria</taxon>
        <taxon>Pseudomonadati</taxon>
        <taxon>Pseudomonadota</taxon>
        <taxon>Gammaproteobacteria</taxon>
        <taxon>Lysobacterales</taxon>
        <taxon>Rhodanobacteraceae</taxon>
        <taxon>Dyella</taxon>
    </lineage>
</organism>
<feature type="transmembrane region" description="Helical" evidence="1">
    <location>
        <begin position="346"/>
        <end position="367"/>
    </location>
</feature>
<proteinExistence type="predicted"/>
<keyword evidence="1" id="KW-0472">Membrane</keyword>
<dbReference type="RefSeq" id="WP_188799771.1">
    <property type="nucleotide sequence ID" value="NZ_BMIZ01000002.1"/>
</dbReference>
<evidence type="ECO:0000256" key="1">
    <source>
        <dbReference type="SAM" id="Phobius"/>
    </source>
</evidence>
<dbReference type="Proteomes" id="UP000663181">
    <property type="component" value="Chromosome"/>
</dbReference>
<protein>
    <submittedName>
        <fullName evidence="2">PepSY domain-containing protein</fullName>
    </submittedName>
</protein>
<keyword evidence="1" id="KW-1133">Transmembrane helix</keyword>
<dbReference type="InterPro" id="IPR005625">
    <property type="entry name" value="PepSY-ass_TM"/>
</dbReference>
<dbReference type="EMBL" id="CP064030">
    <property type="protein sequence ID" value="QRN52524.1"/>
    <property type="molecule type" value="Genomic_DNA"/>
</dbReference>
<evidence type="ECO:0000313" key="3">
    <source>
        <dbReference type="Proteomes" id="UP000663181"/>
    </source>
</evidence>
<reference evidence="2 3" key="1">
    <citation type="submission" date="2020-10" db="EMBL/GenBank/DDBJ databases">
        <title>Phylogeny of dyella-like bacteria.</title>
        <authorList>
            <person name="Fu J."/>
        </authorList>
    </citation>
    <scope>NUCLEOTIDE SEQUENCE [LARGE SCALE GENOMIC DNA]</scope>
    <source>
        <strain evidence="2 3">DHOB09</strain>
    </source>
</reference>
<keyword evidence="3" id="KW-1185">Reference proteome</keyword>
<accession>A0ABX7GRH4</accession>
<sequence length="396" mass="44627">MIAAHKLKRWYLIHKWTSLICTAFLLLICLTGLPLVFREEINHWLEPHHYVALPADTPTANIDRMVAAARAMYPGQSVASVFIDDDEPQVMVWMVPSFEVMRADPDAIHFIRFDARTAQVLETSLPESEQPNDFIDIMLALHKDLFLDLPGELFLGLMALLFVIAIVSGVVLYGPFMKKLPFGTVRHERSARVKWLDLHNMLGIVVMAWTFVVGATGVMNELSTPLFGLWQRTDVKALLASYHGRSMPEQGDLPSVQAALETARHAVPGMNIISIAYPGNPFGSPYHYLFWSKGDTSLTSRLLTPVLVDASTGQLSAVIRMPWYLRLLEVSRPLHFGDYGGMPLKILWALLDVITIVILGSGLYLWLARRKHQSERLARIVAAHQRQPWVEPVHEP</sequence>
<evidence type="ECO:0000313" key="2">
    <source>
        <dbReference type="EMBL" id="QRN52524.1"/>
    </source>
</evidence>
<dbReference type="PANTHER" id="PTHR34219:SF3">
    <property type="entry name" value="BLL7967 PROTEIN"/>
    <property type="match status" value="1"/>
</dbReference>
<gene>
    <name evidence="2" type="ORF">ISN74_13735</name>
</gene>
<dbReference type="PANTHER" id="PTHR34219">
    <property type="entry name" value="IRON-REGULATED INNER MEMBRANE PROTEIN-RELATED"/>
    <property type="match status" value="1"/>
</dbReference>